<gene>
    <name evidence="14" type="primary">LOC101847504</name>
</gene>
<proteinExistence type="inferred from homology"/>
<dbReference type="InterPro" id="IPR033599">
    <property type="entry name" value="TAF1B/Rrn7"/>
</dbReference>
<evidence type="ECO:0000256" key="9">
    <source>
        <dbReference type="ARBA" id="ARBA00023242"/>
    </source>
</evidence>
<feature type="compositionally biased region" description="Basic and acidic residues" evidence="10">
    <location>
        <begin position="485"/>
        <end position="501"/>
    </location>
</feature>
<dbReference type="Pfam" id="PF20644">
    <property type="entry name" value="Rrn7_cyclin_N"/>
    <property type="match status" value="1"/>
</dbReference>
<evidence type="ECO:0000256" key="3">
    <source>
        <dbReference type="ARBA" id="ARBA00022723"/>
    </source>
</evidence>
<dbReference type="InterPro" id="IPR048538">
    <property type="entry name" value="Rrn7_cyclin_C"/>
</dbReference>
<feature type="domain" description="Rrn7/TAF1B N-terminal cyclin" evidence="11">
    <location>
        <begin position="202"/>
        <end position="265"/>
    </location>
</feature>
<name>A0ABM0JUG1_APLCA</name>
<evidence type="ECO:0000256" key="1">
    <source>
        <dbReference type="ARBA" id="ARBA00004604"/>
    </source>
</evidence>
<evidence type="ECO:0000256" key="4">
    <source>
        <dbReference type="ARBA" id="ARBA00022771"/>
    </source>
</evidence>
<feature type="domain" description="Rrn7/TAF1B C-terminal cyclin" evidence="12">
    <location>
        <begin position="311"/>
        <end position="436"/>
    </location>
</feature>
<evidence type="ECO:0000256" key="6">
    <source>
        <dbReference type="ARBA" id="ARBA00023015"/>
    </source>
</evidence>
<sequence>MPFSCGVCGNSEYDEEDGLFFCTECGTQSEELIVKESHNDDGVAGALGHEVKVLKSQETPTTSKKSKLGRPWTIYEGFQYILIAQAEALINLGADITLQETAFAIWANYLSKLGIAFCKKEKVVPDLVKETKIGRLRELHRGTFDNPLNHQSPFTLKKGKKIAQQNRAASSVDPCTAQGADLEDLVERVEEGFIDEEEGKLTDYNTRLRIKKNTEKSPQWMCMPKTLAICYIGLMISNPRILPCDVIRWVYDGKIPYLSATDVLPEDLVFSQQDANIFSGDINVCTLLTEVNRLMKYLGIHSLSTNCLQTVIRRFVDELSLPGDMKGVCCKLMEEAKYRLEGKRDVYRKQELLAVAYIVTALRMIFSLDGKREKHLSAYSEQVQGLIGSDPKLFVWNNWRKYQNSKPHLEFSAVTENCKDISKSTLMHLDPILEWFKGLNRDKRKVATLFSLYSETVSWVRATPEFLTALQRPLEQAHKKLKSSHSREQDDKASSQEERVPSGEQFRQSTLCHLVNIPKLREKIQHLDPAPSDTDQLEDLLQRQTHCPVQMPFFHPVTSDQALMRSRPRAYIWLLQLCCDVIYPGGGPKTDFLCTLDQQVIKVQEALINPPSRKRRRDSSSDREEVESNDSASLFDD</sequence>
<dbReference type="Proteomes" id="UP000694888">
    <property type="component" value="Unplaced"/>
</dbReference>
<evidence type="ECO:0000256" key="8">
    <source>
        <dbReference type="ARBA" id="ARBA00023163"/>
    </source>
</evidence>
<keyword evidence="7" id="KW-0238">DNA-binding</keyword>
<keyword evidence="4" id="KW-0863">Zinc-finger</keyword>
<keyword evidence="6" id="KW-0805">Transcription regulation</keyword>
<keyword evidence="3" id="KW-0479">Metal-binding</keyword>
<keyword evidence="13" id="KW-1185">Reference proteome</keyword>
<dbReference type="InterPro" id="IPR048540">
    <property type="entry name" value="Rrn7_cyclin_N"/>
</dbReference>
<protein>
    <submittedName>
        <fullName evidence="14">TATA box-binding protein-associated factor RNA polymerase I subunit B</fullName>
    </submittedName>
</protein>
<feature type="region of interest" description="Disordered" evidence="10">
    <location>
        <begin position="477"/>
        <end position="506"/>
    </location>
</feature>
<evidence type="ECO:0000256" key="10">
    <source>
        <dbReference type="SAM" id="MobiDB-lite"/>
    </source>
</evidence>
<evidence type="ECO:0000256" key="2">
    <source>
        <dbReference type="ARBA" id="ARBA00006899"/>
    </source>
</evidence>
<accession>A0ABM0JUG1</accession>
<comment type="subcellular location">
    <subcellularLocation>
        <location evidence="1">Nucleus</location>
        <location evidence="1">Nucleolus</location>
    </subcellularLocation>
</comment>
<evidence type="ECO:0000313" key="13">
    <source>
        <dbReference type="Proteomes" id="UP000694888"/>
    </source>
</evidence>
<dbReference type="PANTHER" id="PTHR31576:SF2">
    <property type="entry name" value="TATA BOX-BINDING PROTEIN-ASSOCIATED FACTOR RNA POLYMERASE I SUBUNIT B"/>
    <property type="match status" value="1"/>
</dbReference>
<dbReference type="PANTHER" id="PTHR31576">
    <property type="entry name" value="TATA BOX-BINDING PROTEIN-ASSOCIATED FACTOR RNA POLYMERASE I SUBUNIT B"/>
    <property type="match status" value="1"/>
</dbReference>
<keyword evidence="8" id="KW-0804">Transcription</keyword>
<dbReference type="RefSeq" id="XP_005101761.2">
    <property type="nucleotide sequence ID" value="XM_005101704.3"/>
</dbReference>
<keyword evidence="9" id="KW-0539">Nucleus</keyword>
<evidence type="ECO:0000313" key="14">
    <source>
        <dbReference type="RefSeq" id="XP_005101761.2"/>
    </source>
</evidence>
<organism evidence="13 14">
    <name type="scientific">Aplysia californica</name>
    <name type="common">California sea hare</name>
    <dbReference type="NCBI Taxonomy" id="6500"/>
    <lineage>
        <taxon>Eukaryota</taxon>
        <taxon>Metazoa</taxon>
        <taxon>Spiralia</taxon>
        <taxon>Lophotrochozoa</taxon>
        <taxon>Mollusca</taxon>
        <taxon>Gastropoda</taxon>
        <taxon>Heterobranchia</taxon>
        <taxon>Euthyneura</taxon>
        <taxon>Tectipleura</taxon>
        <taxon>Aplysiida</taxon>
        <taxon>Aplysioidea</taxon>
        <taxon>Aplysiidae</taxon>
        <taxon>Aplysia</taxon>
    </lineage>
</organism>
<dbReference type="GeneID" id="101847504"/>
<evidence type="ECO:0000256" key="5">
    <source>
        <dbReference type="ARBA" id="ARBA00022833"/>
    </source>
</evidence>
<reference evidence="14" key="1">
    <citation type="submission" date="2025-08" db="UniProtKB">
        <authorList>
            <consortium name="RefSeq"/>
        </authorList>
    </citation>
    <scope>IDENTIFICATION</scope>
</reference>
<dbReference type="Pfam" id="PF20645">
    <property type="entry name" value="Rrn7_cyclin_C"/>
    <property type="match status" value="1"/>
</dbReference>
<evidence type="ECO:0000256" key="7">
    <source>
        <dbReference type="ARBA" id="ARBA00023125"/>
    </source>
</evidence>
<evidence type="ECO:0000259" key="12">
    <source>
        <dbReference type="Pfam" id="PF20645"/>
    </source>
</evidence>
<keyword evidence="5" id="KW-0862">Zinc</keyword>
<evidence type="ECO:0000259" key="11">
    <source>
        <dbReference type="Pfam" id="PF20644"/>
    </source>
</evidence>
<feature type="region of interest" description="Disordered" evidence="10">
    <location>
        <begin position="609"/>
        <end position="637"/>
    </location>
</feature>
<comment type="similarity">
    <text evidence="2">Belongs to the RRN7/TAF1B family.</text>
</comment>